<feature type="domain" description="Thiopeptide-type bacteriocin biosynthesis" evidence="1">
    <location>
        <begin position="8"/>
        <end position="262"/>
    </location>
</feature>
<accession>A0A4V2JGH2</accession>
<gene>
    <name evidence="2" type="ORF">EYS08_18405</name>
</gene>
<name>A0A4V2JGH2_9SPHI</name>
<evidence type="ECO:0000313" key="3">
    <source>
        <dbReference type="Proteomes" id="UP000291819"/>
    </source>
</evidence>
<dbReference type="RefSeq" id="WP_131031490.1">
    <property type="nucleotide sequence ID" value="NZ_SIXF01000022.1"/>
</dbReference>
<dbReference type="EMBL" id="SIXF01000022">
    <property type="protein sequence ID" value="TBO40489.1"/>
    <property type="molecule type" value="Genomic_DNA"/>
</dbReference>
<dbReference type="InterPro" id="IPR023809">
    <property type="entry name" value="Thiopep_bacteriocin_synth_dom"/>
</dbReference>
<sequence length="275" mass="32445">MENQQDKWLSVYIFHQGDANELLKQLVHPFIQQWNAPWFFIRYWEGGDHIRLRLKAAVSQHDLIVTSLSSEKSIIRSVQIAKYEPEIDRYGNIESMAWAERYFECSSLYILNWIAKKEVNQSLTAQAIKLHLSLLFALGWDKEALISVCKFFLEGWLPKLFNQTEPKERQRLFWLNQFETVFKISKPQIIKAADQFWQGLNAREVDDDLDAYLSETISVMSLYKCTVFEEHKLFQVISSFKHMNNNRLGISNQEEAYIMYCIIACIQFIHEKSSI</sequence>
<evidence type="ECO:0000313" key="2">
    <source>
        <dbReference type="EMBL" id="TBO40489.1"/>
    </source>
</evidence>
<dbReference type="NCBIfam" id="TIGR03891">
    <property type="entry name" value="thiopep_ocin"/>
    <property type="match status" value="1"/>
</dbReference>
<keyword evidence="3" id="KW-1185">Reference proteome</keyword>
<reference evidence="2 3" key="1">
    <citation type="submission" date="2019-02" db="EMBL/GenBank/DDBJ databases">
        <title>Pedobacter kyonggii whole genome sequence analysis.</title>
        <authorList>
            <person name="Dahal R.H."/>
        </authorList>
    </citation>
    <scope>NUCLEOTIDE SEQUENCE [LARGE SCALE GENOMIC DNA]</scope>
    <source>
        <strain evidence="2 3">K-4-11-1</strain>
    </source>
</reference>
<dbReference type="Pfam" id="PF14028">
    <property type="entry name" value="Lant_dehydr_C"/>
    <property type="match status" value="1"/>
</dbReference>
<organism evidence="2 3">
    <name type="scientific">Pedobacter kyonggii</name>
    <dbReference type="NCBI Taxonomy" id="1926871"/>
    <lineage>
        <taxon>Bacteria</taxon>
        <taxon>Pseudomonadati</taxon>
        <taxon>Bacteroidota</taxon>
        <taxon>Sphingobacteriia</taxon>
        <taxon>Sphingobacteriales</taxon>
        <taxon>Sphingobacteriaceae</taxon>
        <taxon>Pedobacter</taxon>
    </lineage>
</organism>
<dbReference type="AlphaFoldDB" id="A0A4V2JGH2"/>
<evidence type="ECO:0000259" key="1">
    <source>
        <dbReference type="Pfam" id="PF14028"/>
    </source>
</evidence>
<protein>
    <recommendedName>
        <fullName evidence="1">Thiopeptide-type bacteriocin biosynthesis domain-containing protein</fullName>
    </recommendedName>
</protein>
<dbReference type="OrthoDB" id="1273722at2"/>
<dbReference type="Proteomes" id="UP000291819">
    <property type="component" value="Unassembled WGS sequence"/>
</dbReference>
<comment type="caution">
    <text evidence="2">The sequence shown here is derived from an EMBL/GenBank/DDBJ whole genome shotgun (WGS) entry which is preliminary data.</text>
</comment>
<proteinExistence type="predicted"/>